<evidence type="ECO:0000256" key="12">
    <source>
        <dbReference type="ARBA" id="ARBA00023136"/>
    </source>
</evidence>
<evidence type="ECO:0000256" key="11">
    <source>
        <dbReference type="ARBA" id="ARBA00022989"/>
    </source>
</evidence>
<keyword evidence="17" id="KW-1185">Reference proteome</keyword>
<evidence type="ECO:0000259" key="14">
    <source>
        <dbReference type="Pfam" id="PF00905"/>
    </source>
</evidence>
<name>A0A941I0U8_9MICO</name>
<sequence>MSGAHRVHGRLLAVLVLVLLAFGGLVGRLGQVQLAGAEGFTDGGADATALDTRTLVVPALRGRILDRGGRVLAENRTSTVVTLERRVVADDRARAEAQVRDVARVLGVDAGPLLGRTWLCGEEGAPPAPTCWSGSPQVPVPLVEGVDAARALSLVEQPGRFPGVAVTSRPVRHYPRPDGVSAAQLVGYLGPVTAEEVEASDTLVGDDLVGRAGLEQQYDAALRGVPGRTVVAVDARGLVTHVVSRTPPVPGRDLVTSLDVRVQASAERALRREMRRARARGWAADSGAVVVLDPRDGAVAALASAPTYDPNVWTGGISQADYARLTDPDRGTPLLSRATDVGFAPASTMKVASVAAAVADGRSLTADYDCPSRYRIGDRWFRNYETREHGAISLATALEISCDTVFYDLAYASWLRQGGLGAAADVRDPFAATARRLGLGRPTGVDLPHEDAGRVPDRSWRRATWEDQREQLCRRADTGYPEVRDRERRRFLRAVAEENCASGWQLRAGDAANFSVGQGDVLATPLQMAVVYGAVANGGSVLTPRVGTALVDPAGGAEQAVEGGRTRRAPMSRSTVRYVQDALARVPVTGTAAGVFADMPRDWPVAGKTGTAEVVGKRDTSWFVSYAPAGAPRWVVAAVVGQGGTGSSTAAPVAESVHRTLRALG</sequence>
<evidence type="ECO:0000259" key="15">
    <source>
        <dbReference type="Pfam" id="PF03717"/>
    </source>
</evidence>
<keyword evidence="7" id="KW-0812">Transmembrane</keyword>
<dbReference type="GO" id="GO:0071555">
    <property type="term" value="P:cell wall organization"/>
    <property type="evidence" value="ECO:0007669"/>
    <property type="project" value="UniProtKB-KW"/>
</dbReference>
<keyword evidence="5" id="KW-0997">Cell inner membrane</keyword>
<evidence type="ECO:0000313" key="16">
    <source>
        <dbReference type="EMBL" id="MBR7744502.1"/>
    </source>
</evidence>
<dbReference type="Proteomes" id="UP000677016">
    <property type="component" value="Unassembled WGS sequence"/>
</dbReference>
<dbReference type="AlphaFoldDB" id="A0A941I0U8"/>
<dbReference type="Gene3D" id="3.90.1310.10">
    <property type="entry name" value="Penicillin-binding protein 2a (Domain 2)"/>
    <property type="match status" value="1"/>
</dbReference>
<keyword evidence="10" id="KW-0573">Peptidoglycan synthesis</keyword>
<dbReference type="PANTHER" id="PTHR30627:SF2">
    <property type="entry name" value="PEPTIDOGLYCAN D,D-TRANSPEPTIDASE MRDA"/>
    <property type="match status" value="1"/>
</dbReference>
<reference evidence="16" key="1">
    <citation type="submission" date="2021-04" db="EMBL/GenBank/DDBJ databases">
        <title>Phycicoccus avicenniae sp. nov., a novel endophytic actinomycetes isolated from branch of Avicennia mariana.</title>
        <authorList>
            <person name="Tuo L."/>
        </authorList>
    </citation>
    <scope>NUCLEOTIDE SEQUENCE</scope>
    <source>
        <strain evidence="16">BSK3Z-2</strain>
    </source>
</reference>
<evidence type="ECO:0000256" key="6">
    <source>
        <dbReference type="ARBA" id="ARBA00022670"/>
    </source>
</evidence>
<keyword evidence="4" id="KW-1003">Cell membrane</keyword>
<organism evidence="16 17">
    <name type="scientific">Phycicoccus avicenniae</name>
    <dbReference type="NCBI Taxonomy" id="2828860"/>
    <lineage>
        <taxon>Bacteria</taxon>
        <taxon>Bacillati</taxon>
        <taxon>Actinomycetota</taxon>
        <taxon>Actinomycetes</taxon>
        <taxon>Micrococcales</taxon>
        <taxon>Intrasporangiaceae</taxon>
        <taxon>Phycicoccus</taxon>
    </lineage>
</organism>
<evidence type="ECO:0000256" key="7">
    <source>
        <dbReference type="ARBA" id="ARBA00022692"/>
    </source>
</evidence>
<dbReference type="SUPFAM" id="SSF56601">
    <property type="entry name" value="beta-lactamase/transpeptidase-like"/>
    <property type="match status" value="1"/>
</dbReference>
<keyword evidence="13" id="KW-0961">Cell wall biogenesis/degradation</keyword>
<protein>
    <submittedName>
        <fullName evidence="16">Penicillin-binding protein 2</fullName>
        <ecNumber evidence="16">3.4.16.4</ecNumber>
    </submittedName>
</protein>
<accession>A0A941I0U8</accession>
<dbReference type="EMBL" id="JAGSNF010000021">
    <property type="protein sequence ID" value="MBR7744502.1"/>
    <property type="molecule type" value="Genomic_DNA"/>
</dbReference>
<evidence type="ECO:0000256" key="13">
    <source>
        <dbReference type="ARBA" id="ARBA00023316"/>
    </source>
</evidence>
<dbReference type="Pfam" id="PF03717">
    <property type="entry name" value="PBP_dimer"/>
    <property type="match status" value="1"/>
</dbReference>
<dbReference type="PANTHER" id="PTHR30627">
    <property type="entry name" value="PEPTIDOGLYCAN D,D-TRANSPEPTIDASE"/>
    <property type="match status" value="1"/>
</dbReference>
<evidence type="ECO:0000256" key="5">
    <source>
        <dbReference type="ARBA" id="ARBA00022519"/>
    </source>
</evidence>
<dbReference type="NCBIfam" id="TIGR03423">
    <property type="entry name" value="pbp2_mrdA"/>
    <property type="match status" value="1"/>
</dbReference>
<dbReference type="InterPro" id="IPR005311">
    <property type="entry name" value="PBP_dimer"/>
</dbReference>
<evidence type="ECO:0000256" key="1">
    <source>
        <dbReference type="ARBA" id="ARBA00004167"/>
    </source>
</evidence>
<keyword evidence="16" id="KW-0121">Carboxypeptidase</keyword>
<evidence type="ECO:0000256" key="8">
    <source>
        <dbReference type="ARBA" id="ARBA00022801"/>
    </source>
</evidence>
<dbReference type="Gene3D" id="3.40.710.10">
    <property type="entry name" value="DD-peptidase/beta-lactamase superfamily"/>
    <property type="match status" value="1"/>
</dbReference>
<keyword evidence="12" id="KW-0472">Membrane</keyword>
<dbReference type="GO" id="GO:0071972">
    <property type="term" value="F:peptidoglycan L,D-transpeptidase activity"/>
    <property type="evidence" value="ECO:0007669"/>
    <property type="project" value="TreeGrafter"/>
</dbReference>
<proteinExistence type="inferred from homology"/>
<feature type="domain" description="Penicillin-binding protein dimerisation" evidence="15">
    <location>
        <begin position="57"/>
        <end position="240"/>
    </location>
</feature>
<dbReference type="InterPro" id="IPR050515">
    <property type="entry name" value="Beta-lactam/transpept"/>
</dbReference>
<keyword evidence="9" id="KW-0133">Cell shape</keyword>
<evidence type="ECO:0000256" key="2">
    <source>
        <dbReference type="ARBA" id="ARBA00004236"/>
    </source>
</evidence>
<dbReference type="InterPro" id="IPR001460">
    <property type="entry name" value="PCN-bd_Tpept"/>
</dbReference>
<keyword evidence="8 16" id="KW-0378">Hydrolase</keyword>
<dbReference type="GO" id="GO:0005886">
    <property type="term" value="C:plasma membrane"/>
    <property type="evidence" value="ECO:0007669"/>
    <property type="project" value="UniProtKB-SubCell"/>
</dbReference>
<gene>
    <name evidence="16" type="primary">mrdA</name>
    <name evidence="16" type="ORF">KC207_14495</name>
</gene>
<dbReference type="GO" id="GO:0008658">
    <property type="term" value="F:penicillin binding"/>
    <property type="evidence" value="ECO:0007669"/>
    <property type="project" value="InterPro"/>
</dbReference>
<comment type="subcellular location">
    <subcellularLocation>
        <location evidence="2">Cell membrane</location>
    </subcellularLocation>
    <subcellularLocation>
        <location evidence="1">Membrane</location>
        <topology evidence="1">Single-pass membrane protein</topology>
    </subcellularLocation>
</comment>
<dbReference type="InterPro" id="IPR036138">
    <property type="entry name" value="PBP_dimer_sf"/>
</dbReference>
<dbReference type="SUPFAM" id="SSF56519">
    <property type="entry name" value="Penicillin binding protein dimerisation domain"/>
    <property type="match status" value="1"/>
</dbReference>
<evidence type="ECO:0000256" key="10">
    <source>
        <dbReference type="ARBA" id="ARBA00022984"/>
    </source>
</evidence>
<dbReference type="GO" id="GO:0009002">
    <property type="term" value="F:serine-type D-Ala-D-Ala carboxypeptidase activity"/>
    <property type="evidence" value="ECO:0007669"/>
    <property type="project" value="UniProtKB-EC"/>
</dbReference>
<evidence type="ECO:0000256" key="3">
    <source>
        <dbReference type="ARBA" id="ARBA00007171"/>
    </source>
</evidence>
<dbReference type="GO" id="GO:0009252">
    <property type="term" value="P:peptidoglycan biosynthetic process"/>
    <property type="evidence" value="ECO:0007669"/>
    <property type="project" value="UniProtKB-KW"/>
</dbReference>
<comment type="caution">
    <text evidence="16">The sequence shown here is derived from an EMBL/GenBank/DDBJ whole genome shotgun (WGS) entry which is preliminary data.</text>
</comment>
<comment type="similarity">
    <text evidence="3">Belongs to the transpeptidase family.</text>
</comment>
<dbReference type="InterPro" id="IPR017790">
    <property type="entry name" value="Penicillin-binding_protein_2"/>
</dbReference>
<dbReference type="Pfam" id="PF00905">
    <property type="entry name" value="Transpeptidase"/>
    <property type="match status" value="1"/>
</dbReference>
<feature type="domain" description="Penicillin-binding protein transpeptidase" evidence="14">
    <location>
        <begin position="287"/>
        <end position="656"/>
    </location>
</feature>
<dbReference type="RefSeq" id="WP_211604031.1">
    <property type="nucleotide sequence ID" value="NZ_JAGSNF010000021.1"/>
</dbReference>
<dbReference type="InterPro" id="IPR012338">
    <property type="entry name" value="Beta-lactam/transpept-like"/>
</dbReference>
<dbReference type="GO" id="GO:0008360">
    <property type="term" value="P:regulation of cell shape"/>
    <property type="evidence" value="ECO:0007669"/>
    <property type="project" value="UniProtKB-KW"/>
</dbReference>
<evidence type="ECO:0000256" key="4">
    <source>
        <dbReference type="ARBA" id="ARBA00022475"/>
    </source>
</evidence>
<evidence type="ECO:0000256" key="9">
    <source>
        <dbReference type="ARBA" id="ARBA00022960"/>
    </source>
</evidence>
<keyword evidence="6" id="KW-0645">Protease</keyword>
<keyword evidence="11" id="KW-1133">Transmembrane helix</keyword>
<evidence type="ECO:0000313" key="17">
    <source>
        <dbReference type="Proteomes" id="UP000677016"/>
    </source>
</evidence>
<dbReference type="EC" id="3.4.16.4" evidence="16"/>
<dbReference type="GO" id="GO:0006508">
    <property type="term" value="P:proteolysis"/>
    <property type="evidence" value="ECO:0007669"/>
    <property type="project" value="UniProtKB-KW"/>
</dbReference>